<feature type="region of interest" description="Disordered" evidence="1">
    <location>
        <begin position="1"/>
        <end position="47"/>
    </location>
</feature>
<dbReference type="KEGG" id="tpr:Tpau_0144"/>
<sequence length="327" mass="34235">MGEYDNPLDRISSGPAPQGPQPWRSNRLPTGSPYANGRYGTGHTKRRRSRGRSGWVILVVAVVFIAGAIGWAAVSRPDSSPSAVPPLTRGADTAVPPSPPSVDQITTSSLFTTALVTPRCALPAWSTDPAAIEAFSGAGTRCLEQVWRLPPNTVRVFSDPNGVAPGNDCPVGWTIRTVSSCGSATFVNRDGIVAAAGNQAAAALQWLSLSVASRAESRSGVGTDVEALVRDAGGAPSPLGSEYLRREHMQTLCLSGSTIARLVGTAITEGDLERAAMDAATFTMVADLPDAPQLSRTNTRAWFDRGSRSPNQGPCGTAWTVPVDQIS</sequence>
<dbReference type="Proteomes" id="UP000001213">
    <property type="component" value="Chromosome"/>
</dbReference>
<dbReference type="STRING" id="521096.Tpau_0144"/>
<evidence type="ECO:0000256" key="2">
    <source>
        <dbReference type="SAM" id="Phobius"/>
    </source>
</evidence>
<evidence type="ECO:0000313" key="3">
    <source>
        <dbReference type="EMBL" id="ADG76798.1"/>
    </source>
</evidence>
<keyword evidence="2" id="KW-0812">Transmembrane</keyword>
<organism evidence="3 4">
    <name type="scientific">Tsukamurella paurometabola (strain ATCC 8368 / DSM 20162 / CCUG 35730 / CIP 100753 / JCM 10117 / KCTC 9821 / NBRC 16120 / NCIMB 702349 / NCTC 13040)</name>
    <name type="common">Corynebacterium paurometabolum</name>
    <dbReference type="NCBI Taxonomy" id="521096"/>
    <lineage>
        <taxon>Bacteria</taxon>
        <taxon>Bacillati</taxon>
        <taxon>Actinomycetota</taxon>
        <taxon>Actinomycetes</taxon>
        <taxon>Mycobacteriales</taxon>
        <taxon>Tsukamurellaceae</taxon>
        <taxon>Tsukamurella</taxon>
    </lineage>
</organism>
<dbReference type="RefSeq" id="WP_013124853.1">
    <property type="nucleotide sequence ID" value="NC_014158.1"/>
</dbReference>
<feature type="region of interest" description="Disordered" evidence="1">
    <location>
        <begin position="75"/>
        <end position="103"/>
    </location>
</feature>
<feature type="transmembrane region" description="Helical" evidence="2">
    <location>
        <begin position="55"/>
        <end position="74"/>
    </location>
</feature>
<reference evidence="4" key="1">
    <citation type="submission" date="2010-03" db="EMBL/GenBank/DDBJ databases">
        <title>The complete chromosome of Tsukamurella paurometabola DSM 20162.</title>
        <authorList>
            <consortium name="US DOE Joint Genome Institute (JGI-PGF)"/>
            <person name="Lucas S."/>
            <person name="Copeland A."/>
            <person name="Lapidus A."/>
            <person name="Glavina del Rio T."/>
            <person name="Dalin E."/>
            <person name="Tice H."/>
            <person name="Bruce D."/>
            <person name="Goodwin L."/>
            <person name="Pitluck S."/>
            <person name="Kyrpides N."/>
            <person name="Mavromatis K."/>
            <person name="Ivanova N."/>
            <person name="Mikhailova N."/>
            <person name="Munk A.C."/>
            <person name="Brettin T."/>
            <person name="Detter J.C."/>
            <person name="Tapia R."/>
            <person name="Han C."/>
            <person name="Larimer F."/>
            <person name="Land M."/>
            <person name="Hauser L."/>
            <person name="Markowitz V."/>
            <person name="Cheng J.-F."/>
            <person name="Hugenholtz P."/>
            <person name="Woyke T."/>
            <person name="Wu D."/>
            <person name="Jando M."/>
            <person name="Brambilla E."/>
            <person name="Klenk H.-P."/>
            <person name="Eisen J.A."/>
        </authorList>
    </citation>
    <scope>NUCLEOTIDE SEQUENCE [LARGE SCALE GENOMIC DNA]</scope>
    <source>
        <strain evidence="4">ATCC 8368 / DSM 20162 / CCUG 35730 / CIP 100753 / JCM 10117 / KCTC 9821 / NBRC 16120 / NCIMB 702349 / NCTC 13040</strain>
    </source>
</reference>
<proteinExistence type="predicted"/>
<keyword evidence="2" id="KW-0472">Membrane</keyword>
<name>D5UQ30_TSUPD</name>
<reference evidence="3 4" key="2">
    <citation type="journal article" date="2011" name="Stand. Genomic Sci.">
        <title>Complete genome sequence of Tsukamurella paurometabola type strain (no. 33).</title>
        <authorList>
            <person name="Munk A.C."/>
            <person name="Lapidus A."/>
            <person name="Lucas S."/>
            <person name="Nolan M."/>
            <person name="Tice H."/>
            <person name="Cheng J.F."/>
            <person name="Del Rio T.G."/>
            <person name="Goodwin L."/>
            <person name="Pitluck S."/>
            <person name="Liolios K."/>
            <person name="Huntemann M."/>
            <person name="Ivanova N."/>
            <person name="Mavromatis K."/>
            <person name="Mikhailova N."/>
            <person name="Pati A."/>
            <person name="Chen A."/>
            <person name="Palaniappan K."/>
            <person name="Tapia R."/>
            <person name="Han C."/>
            <person name="Land M."/>
            <person name="Hauser L."/>
            <person name="Chang Y.J."/>
            <person name="Jeffries C.D."/>
            <person name="Brettin T."/>
            <person name="Yasawong M."/>
            <person name="Brambilla E.M."/>
            <person name="Rohde M."/>
            <person name="Sikorski J."/>
            <person name="Goker M."/>
            <person name="Detter J.C."/>
            <person name="Woyke T."/>
            <person name="Bristow J."/>
            <person name="Eisen J.A."/>
            <person name="Markowitz V."/>
            <person name="Hugenholtz P."/>
            <person name="Kyrpides N.C."/>
            <person name="Klenk H.P."/>
        </authorList>
    </citation>
    <scope>NUCLEOTIDE SEQUENCE [LARGE SCALE GENOMIC DNA]</scope>
    <source>
        <strain evidence="4">ATCC 8368 / DSM 20162 / CCUG 35730 / CIP 100753 / JCM 10117 / KCTC 9821 / NBRC 16120 / NCIMB 702349 / NCTC 13040</strain>
    </source>
</reference>
<gene>
    <name evidence="3" type="ordered locus">Tpau_0144</name>
</gene>
<accession>D5UQ30</accession>
<keyword evidence="2" id="KW-1133">Transmembrane helix</keyword>
<protein>
    <submittedName>
        <fullName evidence="3">Uncharacterized protein</fullName>
    </submittedName>
</protein>
<dbReference type="AlphaFoldDB" id="D5UQ30"/>
<evidence type="ECO:0000256" key="1">
    <source>
        <dbReference type="SAM" id="MobiDB-lite"/>
    </source>
</evidence>
<keyword evidence="4" id="KW-1185">Reference proteome</keyword>
<evidence type="ECO:0000313" key="4">
    <source>
        <dbReference type="Proteomes" id="UP000001213"/>
    </source>
</evidence>
<dbReference type="EMBL" id="CP001966">
    <property type="protein sequence ID" value="ADG76798.1"/>
    <property type="molecule type" value="Genomic_DNA"/>
</dbReference>
<dbReference type="HOGENOM" id="CLU_849766_0_0_11"/>